<evidence type="ECO:0000313" key="1">
    <source>
        <dbReference type="EMBL" id="RNA40938.1"/>
    </source>
</evidence>
<dbReference type="AlphaFoldDB" id="A0A3M7SZC0"/>
<sequence length="163" mass="19162">MALCQFSSPKVQNLIITFDCGTVAASYFEPLFYCWMNTFWISISTAYDLIFCSLSWRCVQDLVGRFEFRTGLKLGIARVILNQVKRLLKILQNAFFSDFYANRKAFPWVRFFYFSLLEIPVLGKSQTTQIKSSHDLDLNFFKFFFRNFCPTLDNKIESATRKK</sequence>
<dbReference type="Proteomes" id="UP000276133">
    <property type="component" value="Unassembled WGS sequence"/>
</dbReference>
<comment type="caution">
    <text evidence="1">The sequence shown here is derived from an EMBL/GenBank/DDBJ whole genome shotgun (WGS) entry which is preliminary data.</text>
</comment>
<protein>
    <submittedName>
        <fullName evidence="1">Uncharacterized protein</fullName>
    </submittedName>
</protein>
<keyword evidence="2" id="KW-1185">Reference proteome</keyword>
<evidence type="ECO:0000313" key="2">
    <source>
        <dbReference type="Proteomes" id="UP000276133"/>
    </source>
</evidence>
<dbReference type="EMBL" id="REGN01000565">
    <property type="protein sequence ID" value="RNA40938.1"/>
    <property type="molecule type" value="Genomic_DNA"/>
</dbReference>
<reference evidence="1 2" key="1">
    <citation type="journal article" date="2018" name="Sci. Rep.">
        <title>Genomic signatures of local adaptation to the degree of environmental predictability in rotifers.</title>
        <authorList>
            <person name="Franch-Gras L."/>
            <person name="Hahn C."/>
            <person name="Garcia-Roger E.M."/>
            <person name="Carmona M.J."/>
            <person name="Serra M."/>
            <person name="Gomez A."/>
        </authorList>
    </citation>
    <scope>NUCLEOTIDE SEQUENCE [LARGE SCALE GENOMIC DNA]</scope>
    <source>
        <strain evidence="1">HYR1</strain>
    </source>
</reference>
<gene>
    <name evidence="1" type="ORF">BpHYR1_035726</name>
</gene>
<organism evidence="1 2">
    <name type="scientific">Brachionus plicatilis</name>
    <name type="common">Marine rotifer</name>
    <name type="synonym">Brachionus muelleri</name>
    <dbReference type="NCBI Taxonomy" id="10195"/>
    <lineage>
        <taxon>Eukaryota</taxon>
        <taxon>Metazoa</taxon>
        <taxon>Spiralia</taxon>
        <taxon>Gnathifera</taxon>
        <taxon>Rotifera</taxon>
        <taxon>Eurotatoria</taxon>
        <taxon>Monogononta</taxon>
        <taxon>Pseudotrocha</taxon>
        <taxon>Ploima</taxon>
        <taxon>Brachionidae</taxon>
        <taxon>Brachionus</taxon>
    </lineage>
</organism>
<name>A0A3M7SZC0_BRAPC</name>
<proteinExistence type="predicted"/>
<accession>A0A3M7SZC0</accession>